<feature type="transmembrane region" description="Helical" evidence="1">
    <location>
        <begin position="55"/>
        <end position="83"/>
    </location>
</feature>
<proteinExistence type="predicted"/>
<feature type="transmembrane region" description="Helical" evidence="1">
    <location>
        <begin position="130"/>
        <end position="153"/>
    </location>
</feature>
<gene>
    <name evidence="2" type="ORF">Amac_089650</name>
</gene>
<feature type="transmembrane region" description="Helical" evidence="1">
    <location>
        <begin position="95"/>
        <end position="118"/>
    </location>
</feature>
<protein>
    <recommendedName>
        <fullName evidence="4">DUF4328 domain-containing protein</fullName>
    </recommendedName>
</protein>
<accession>A0A5M3XBF8</accession>
<evidence type="ECO:0000313" key="3">
    <source>
        <dbReference type="Proteomes" id="UP000331127"/>
    </source>
</evidence>
<reference evidence="2 3" key="1">
    <citation type="submission" date="2019-10" db="EMBL/GenBank/DDBJ databases">
        <title>Whole genome shotgun sequence of Acrocarpospora macrocephala NBRC 16266.</title>
        <authorList>
            <person name="Ichikawa N."/>
            <person name="Kimura A."/>
            <person name="Kitahashi Y."/>
            <person name="Komaki H."/>
            <person name="Oguchi A."/>
        </authorList>
    </citation>
    <scope>NUCLEOTIDE SEQUENCE [LARGE SCALE GENOMIC DNA]</scope>
    <source>
        <strain evidence="2 3">NBRC 16266</strain>
    </source>
</reference>
<evidence type="ECO:0000256" key="1">
    <source>
        <dbReference type="SAM" id="Phobius"/>
    </source>
</evidence>
<keyword evidence="1" id="KW-0472">Membrane</keyword>
<keyword evidence="1" id="KW-1133">Transmembrane helix</keyword>
<sequence>MRSLQRAATGVYAALTAQVTATTALVIFEETRGHRLAQQLASFGGDPNAPGAAEVVGAVTVFAILMMIIVATTLIAAATYLVWLRRARPSSSATSVLAAWLLPGVNLIIPPLLADWAWQDTDRQGRTRWLTLLTTWWTSWLIVLWILLIHLPGSTGLTGLGPSELSMITLAALLCATTVREITTSRAKSRSISHTPSAMAHFHRTSLPGSTRRIA</sequence>
<dbReference type="Proteomes" id="UP000331127">
    <property type="component" value="Unassembled WGS sequence"/>
</dbReference>
<evidence type="ECO:0008006" key="4">
    <source>
        <dbReference type="Google" id="ProtNLM"/>
    </source>
</evidence>
<keyword evidence="3" id="KW-1185">Reference proteome</keyword>
<keyword evidence="1" id="KW-0812">Transmembrane</keyword>
<comment type="caution">
    <text evidence="2">The sequence shown here is derived from an EMBL/GenBank/DDBJ whole genome shotgun (WGS) entry which is preliminary data.</text>
</comment>
<name>A0A5M3XBF8_9ACTN</name>
<dbReference type="AlphaFoldDB" id="A0A5M3XBF8"/>
<dbReference type="OrthoDB" id="3544063at2"/>
<organism evidence="2 3">
    <name type="scientific">Acrocarpospora macrocephala</name>
    <dbReference type="NCBI Taxonomy" id="150177"/>
    <lineage>
        <taxon>Bacteria</taxon>
        <taxon>Bacillati</taxon>
        <taxon>Actinomycetota</taxon>
        <taxon>Actinomycetes</taxon>
        <taxon>Streptosporangiales</taxon>
        <taxon>Streptosporangiaceae</taxon>
        <taxon>Acrocarpospora</taxon>
    </lineage>
</organism>
<dbReference type="RefSeq" id="WP_155360498.1">
    <property type="nucleotide sequence ID" value="NZ_BAAAHL010000058.1"/>
</dbReference>
<evidence type="ECO:0000313" key="2">
    <source>
        <dbReference type="EMBL" id="GES15368.1"/>
    </source>
</evidence>
<dbReference type="EMBL" id="BLAE01000074">
    <property type="protein sequence ID" value="GES15368.1"/>
    <property type="molecule type" value="Genomic_DNA"/>
</dbReference>